<proteinExistence type="predicted"/>
<feature type="domain" description="HAT C-terminal dimerisation" evidence="7">
    <location>
        <begin position="593"/>
        <end position="656"/>
    </location>
</feature>
<dbReference type="OrthoDB" id="2449751at2759"/>
<dbReference type="InterPro" id="IPR052035">
    <property type="entry name" value="ZnF_BED_domain_contain"/>
</dbReference>
<dbReference type="GO" id="GO:0046983">
    <property type="term" value="F:protein dimerization activity"/>
    <property type="evidence" value="ECO:0007669"/>
    <property type="project" value="InterPro"/>
</dbReference>
<dbReference type="PANTHER" id="PTHR46481:SF10">
    <property type="entry name" value="ZINC FINGER BED DOMAIN-CONTAINING PROTEIN 39"/>
    <property type="match status" value="1"/>
</dbReference>
<keyword evidence="5" id="KW-0539">Nucleus</keyword>
<comment type="subcellular location">
    <subcellularLocation>
        <location evidence="1">Nucleus</location>
    </subcellularLocation>
</comment>
<dbReference type="GO" id="GO:0005634">
    <property type="term" value="C:nucleus"/>
    <property type="evidence" value="ECO:0007669"/>
    <property type="project" value="UniProtKB-SubCell"/>
</dbReference>
<protein>
    <submittedName>
        <fullName evidence="8">Zinc finger BED domain-containing protein 1-like</fullName>
    </submittedName>
</protein>
<dbReference type="Pfam" id="PF05699">
    <property type="entry name" value="Dimer_Tnp_hAT"/>
    <property type="match status" value="1"/>
</dbReference>
<dbReference type="InterPro" id="IPR008906">
    <property type="entry name" value="HATC_C_dom"/>
</dbReference>
<evidence type="ECO:0000256" key="1">
    <source>
        <dbReference type="ARBA" id="ARBA00004123"/>
    </source>
</evidence>
<dbReference type="SUPFAM" id="SSF53098">
    <property type="entry name" value="Ribonuclease H-like"/>
    <property type="match status" value="1"/>
</dbReference>
<dbReference type="SUPFAM" id="SSF140996">
    <property type="entry name" value="Hermes dimerisation domain"/>
    <property type="match status" value="1"/>
</dbReference>
<keyword evidence="3" id="KW-0863">Zinc-finger</keyword>
<feature type="region of interest" description="Disordered" evidence="6">
    <location>
        <begin position="1"/>
        <end position="61"/>
    </location>
</feature>
<gene>
    <name evidence="8" type="ORF">RCL2_002206100</name>
</gene>
<keyword evidence="4" id="KW-0862">Zinc</keyword>
<accession>A0A8H3M0H2</accession>
<evidence type="ECO:0000256" key="4">
    <source>
        <dbReference type="ARBA" id="ARBA00022833"/>
    </source>
</evidence>
<evidence type="ECO:0000256" key="3">
    <source>
        <dbReference type="ARBA" id="ARBA00022771"/>
    </source>
</evidence>
<evidence type="ECO:0000256" key="5">
    <source>
        <dbReference type="ARBA" id="ARBA00023242"/>
    </source>
</evidence>
<comment type="caution">
    <text evidence="8">The sequence shown here is derived from an EMBL/GenBank/DDBJ whole genome shotgun (WGS) entry which is preliminary data.</text>
</comment>
<evidence type="ECO:0000259" key="7">
    <source>
        <dbReference type="Pfam" id="PF05699"/>
    </source>
</evidence>
<dbReference type="Proteomes" id="UP000615446">
    <property type="component" value="Unassembled WGS sequence"/>
</dbReference>
<evidence type="ECO:0000256" key="2">
    <source>
        <dbReference type="ARBA" id="ARBA00022723"/>
    </source>
</evidence>
<evidence type="ECO:0000313" key="8">
    <source>
        <dbReference type="EMBL" id="GES95386.1"/>
    </source>
</evidence>
<dbReference type="EMBL" id="BLAL01000242">
    <property type="protein sequence ID" value="GES95386.1"/>
    <property type="molecule type" value="Genomic_DNA"/>
</dbReference>
<dbReference type="PANTHER" id="PTHR46481">
    <property type="entry name" value="ZINC FINGER BED DOMAIN-CONTAINING PROTEIN 4"/>
    <property type="match status" value="1"/>
</dbReference>
<sequence>MSLPQFSNYIQIDESEQEESSQQIPLITNQKLGEKPPQKRKQRVEKEEIESSTESLQKRGKKGGSEERSWIWNYYEKLIAKSPYIRTVKNARPKNEKQQVTQQPQIDTMFRKIISNNPQRKIRLDQKFIGILVKDHQPLSIRVDEGFLEFIYELDPLYQLPSEKRILELLTNGYNNTKDILINKMGSDIISCSLTTDLWTARSRMGYIGITCAYIDNQFKLNETILAIKYVPYPHTGEAIAEEIMSILNEWKLTDKVFTITTDNGSNMVKSARLIPGLIRIPCTAHTLQLVIGKGLLPAEQTEKLLEIQKNMNQAISENLQENDRYLQVIADVKTYWNSSYLAWKRLIVIKDIINIMITALCIDSDKQAKKDGKRLKDINLTEDEWNAISELVPILEPFANATELLGGSQYATVRFMYPAINVITRGVKPSNSNINEVKAVDFTEPSTAFDDDIEYEDSEDRDIANNQSKQHKVKINTPQDCKNLILKVKSALYESITHYWNIPKDYGLIATLLDPRRKSLSFISPELHNDIHLKLRSVYNEMKLEYSEQEKEYHEEYPTNSLLASMFSRKYECGDKVTEYLRVGEIGFSECPFNWWSKNENRFPLLSKMARKYLAIPATSTPSERLFSDAGNLMTVRCTSLSPSTFEHHLFLKRNWDLVGSIFAEK</sequence>
<dbReference type="InterPro" id="IPR012337">
    <property type="entry name" value="RNaseH-like_sf"/>
</dbReference>
<evidence type="ECO:0000313" key="9">
    <source>
        <dbReference type="Proteomes" id="UP000615446"/>
    </source>
</evidence>
<organism evidence="8 9">
    <name type="scientific">Rhizophagus clarus</name>
    <dbReference type="NCBI Taxonomy" id="94130"/>
    <lineage>
        <taxon>Eukaryota</taxon>
        <taxon>Fungi</taxon>
        <taxon>Fungi incertae sedis</taxon>
        <taxon>Mucoromycota</taxon>
        <taxon>Glomeromycotina</taxon>
        <taxon>Glomeromycetes</taxon>
        <taxon>Glomerales</taxon>
        <taxon>Glomeraceae</taxon>
        <taxon>Rhizophagus</taxon>
    </lineage>
</organism>
<keyword evidence="2" id="KW-0479">Metal-binding</keyword>
<dbReference type="GO" id="GO:0008270">
    <property type="term" value="F:zinc ion binding"/>
    <property type="evidence" value="ECO:0007669"/>
    <property type="project" value="UniProtKB-KW"/>
</dbReference>
<reference evidence="8" key="1">
    <citation type="submission" date="2019-10" db="EMBL/GenBank/DDBJ databases">
        <title>Conservation and host-specific expression of non-tandemly repeated heterogenous ribosome RNA gene in arbuscular mycorrhizal fungi.</title>
        <authorList>
            <person name="Maeda T."/>
            <person name="Kobayashi Y."/>
            <person name="Nakagawa T."/>
            <person name="Ezawa T."/>
            <person name="Yamaguchi K."/>
            <person name="Bino T."/>
            <person name="Nishimoto Y."/>
            <person name="Shigenobu S."/>
            <person name="Kawaguchi M."/>
        </authorList>
    </citation>
    <scope>NUCLEOTIDE SEQUENCE</scope>
    <source>
        <strain evidence="8">HR1</strain>
    </source>
</reference>
<name>A0A8H3M0H2_9GLOM</name>
<dbReference type="AlphaFoldDB" id="A0A8H3M0H2"/>
<evidence type="ECO:0000256" key="6">
    <source>
        <dbReference type="SAM" id="MobiDB-lite"/>
    </source>
</evidence>